<evidence type="ECO:0000259" key="3">
    <source>
        <dbReference type="PROSITE" id="PS50878"/>
    </source>
</evidence>
<dbReference type="Pfam" id="PF00078">
    <property type="entry name" value="RVT_1"/>
    <property type="match status" value="1"/>
</dbReference>
<dbReference type="CDD" id="cd01647">
    <property type="entry name" value="RT_LTR"/>
    <property type="match status" value="1"/>
</dbReference>
<dbReference type="InterPro" id="IPR050951">
    <property type="entry name" value="Retrovirus_Pol_polyprotein"/>
</dbReference>
<evidence type="ECO:0000256" key="1">
    <source>
        <dbReference type="ARBA" id="ARBA00023268"/>
    </source>
</evidence>
<keyword evidence="1" id="KW-0511">Multifunctional enzyme</keyword>
<dbReference type="PANTHER" id="PTHR37984">
    <property type="entry name" value="PROTEIN CBG26694"/>
    <property type="match status" value="1"/>
</dbReference>
<feature type="compositionally biased region" description="Basic residues" evidence="2">
    <location>
        <begin position="1"/>
        <end position="27"/>
    </location>
</feature>
<evidence type="ECO:0000313" key="5">
    <source>
        <dbReference type="Proteomes" id="UP000327157"/>
    </source>
</evidence>
<gene>
    <name evidence="4" type="ORF">D8674_041741</name>
</gene>
<evidence type="ECO:0000256" key="2">
    <source>
        <dbReference type="SAM" id="MobiDB-lite"/>
    </source>
</evidence>
<dbReference type="AlphaFoldDB" id="A0A5N5I2H0"/>
<dbReference type="PANTHER" id="PTHR37984:SF5">
    <property type="entry name" value="PROTEIN NYNRIN-LIKE"/>
    <property type="match status" value="1"/>
</dbReference>
<dbReference type="Gene3D" id="3.10.10.10">
    <property type="entry name" value="HIV Type 1 Reverse Transcriptase, subunit A, domain 1"/>
    <property type="match status" value="1"/>
</dbReference>
<keyword evidence="5" id="KW-1185">Reference proteome</keyword>
<dbReference type="InterPro" id="IPR041577">
    <property type="entry name" value="RT_RNaseH_2"/>
</dbReference>
<dbReference type="Gene3D" id="1.10.340.70">
    <property type="match status" value="1"/>
</dbReference>
<dbReference type="Proteomes" id="UP000327157">
    <property type="component" value="Unassembled WGS sequence"/>
</dbReference>
<dbReference type="EMBL" id="SMOL01000103">
    <property type="protein sequence ID" value="KAB2634049.1"/>
    <property type="molecule type" value="Genomic_DNA"/>
</dbReference>
<sequence length="624" mass="71172">MFSISRFKKVKKTKSPRKMSLLHHHSSKMGGKPQLGTRPIKQTQRRYRSELIPQIEVEIDKLIEAGFIREVQYPKWISNIVIVLKKSGQIRVCVDFRDLNDACPNDDFPLAIIEIMVDATTGHEALSFMDGSSGYNQIRMALEDEELTAFCTPKGIYCYKVMPFGLKNAGATYQCAMQKIFNDMLHKNVECYVDDVVVKTKKRSDHLKDLRIVFERLRKYNLKMNPLKCAFGITSGKFLGFIVKHRGIEVDQSKIKAIQSMPEPRNLHELKSLQGRLAFIRRFISNLAGRCQPFSRLMKKDVPFVWDKECHNAFESIKKYLSSPPVLGAPVPGKPLILYIAAQESSIGSLLVQENESQKEGALYYLSRTLTGAECLGEEEVNQAMEEAHSGVCGAHQSGPKLHFRLKRMGYYWPSMVKDCLEHAKRCGNCNGNARVFIGGMEVYMAVFLQPTRGQALRQIQVQAAQVFHVSCSGQRPRRSIQQDAVQPPENEAVLPLESQIPSLRMAIQEGLTDEENAKLRLQELEALDERRLETQQHLECYQARLSKEFNKKIRPRSFQAGDLMLALRRPIITTHKTKSKFTSKWDGPYVIQEIYTNGAYLIMAEDGLKIGPINGRFLKRYYP</sequence>
<dbReference type="OrthoDB" id="101614at2759"/>
<comment type="caution">
    <text evidence="4">The sequence shown here is derived from an EMBL/GenBank/DDBJ whole genome shotgun (WGS) entry which is preliminary data.</text>
</comment>
<accession>A0A5N5I2H0</accession>
<organism evidence="4 5">
    <name type="scientific">Pyrus ussuriensis x Pyrus communis</name>
    <dbReference type="NCBI Taxonomy" id="2448454"/>
    <lineage>
        <taxon>Eukaryota</taxon>
        <taxon>Viridiplantae</taxon>
        <taxon>Streptophyta</taxon>
        <taxon>Embryophyta</taxon>
        <taxon>Tracheophyta</taxon>
        <taxon>Spermatophyta</taxon>
        <taxon>Magnoliopsida</taxon>
        <taxon>eudicotyledons</taxon>
        <taxon>Gunneridae</taxon>
        <taxon>Pentapetalae</taxon>
        <taxon>rosids</taxon>
        <taxon>fabids</taxon>
        <taxon>Rosales</taxon>
        <taxon>Rosaceae</taxon>
        <taxon>Amygdaloideae</taxon>
        <taxon>Maleae</taxon>
        <taxon>Pyrus</taxon>
    </lineage>
</organism>
<dbReference type="GO" id="GO:0003824">
    <property type="term" value="F:catalytic activity"/>
    <property type="evidence" value="ECO:0007669"/>
    <property type="project" value="UniProtKB-KW"/>
</dbReference>
<reference evidence="4 5" key="2">
    <citation type="submission" date="2019-11" db="EMBL/GenBank/DDBJ databases">
        <title>A de novo genome assembly of a pear dwarfing rootstock.</title>
        <authorList>
            <person name="Wang F."/>
            <person name="Wang J."/>
            <person name="Li S."/>
            <person name="Zhang Y."/>
            <person name="Fang M."/>
            <person name="Ma L."/>
            <person name="Zhao Y."/>
            <person name="Jiang S."/>
        </authorList>
    </citation>
    <scope>NUCLEOTIDE SEQUENCE [LARGE SCALE GENOMIC DNA]</scope>
    <source>
        <strain evidence="4">S2</strain>
        <tissue evidence="4">Leaf</tissue>
    </source>
</reference>
<protein>
    <submittedName>
        <fullName evidence="4">S2-RNase</fullName>
    </submittedName>
</protein>
<feature type="region of interest" description="Disordered" evidence="2">
    <location>
        <begin position="1"/>
        <end position="37"/>
    </location>
</feature>
<dbReference type="InterPro" id="IPR000477">
    <property type="entry name" value="RT_dom"/>
</dbReference>
<dbReference type="Pfam" id="PF17921">
    <property type="entry name" value="Integrase_H2C2"/>
    <property type="match status" value="1"/>
</dbReference>
<dbReference type="Pfam" id="PF17919">
    <property type="entry name" value="RT_RNaseH_2"/>
    <property type="match status" value="1"/>
</dbReference>
<feature type="domain" description="Reverse transcriptase" evidence="3">
    <location>
        <begin position="64"/>
        <end position="243"/>
    </location>
</feature>
<proteinExistence type="predicted"/>
<dbReference type="InterPro" id="IPR041588">
    <property type="entry name" value="Integrase_H2C2"/>
</dbReference>
<dbReference type="Gene3D" id="3.30.70.270">
    <property type="match status" value="2"/>
</dbReference>
<dbReference type="PROSITE" id="PS50878">
    <property type="entry name" value="RT_POL"/>
    <property type="match status" value="1"/>
</dbReference>
<reference evidence="4 5" key="1">
    <citation type="submission" date="2019-09" db="EMBL/GenBank/DDBJ databases">
        <authorList>
            <person name="Ou C."/>
        </authorList>
    </citation>
    <scope>NUCLEOTIDE SEQUENCE [LARGE SCALE GENOMIC DNA]</scope>
    <source>
        <strain evidence="4">S2</strain>
        <tissue evidence="4">Leaf</tissue>
    </source>
</reference>
<dbReference type="SUPFAM" id="SSF56672">
    <property type="entry name" value="DNA/RNA polymerases"/>
    <property type="match status" value="1"/>
</dbReference>
<dbReference type="InterPro" id="IPR043502">
    <property type="entry name" value="DNA/RNA_pol_sf"/>
</dbReference>
<dbReference type="InterPro" id="IPR043128">
    <property type="entry name" value="Rev_trsase/Diguanyl_cyclase"/>
</dbReference>
<name>A0A5N5I2H0_9ROSA</name>
<evidence type="ECO:0000313" key="4">
    <source>
        <dbReference type="EMBL" id="KAB2634049.1"/>
    </source>
</evidence>
<dbReference type="FunFam" id="3.30.70.270:FF:000063">
    <property type="entry name" value="Zinc knuckle domaincontaining protein"/>
    <property type="match status" value="1"/>
</dbReference>